<dbReference type="PANTHER" id="PTHR38589">
    <property type="entry name" value="BLR0621 PROTEIN"/>
    <property type="match status" value="1"/>
</dbReference>
<dbReference type="KEGG" id="saga:M5M_07750"/>
<protein>
    <recommendedName>
        <fullName evidence="2">L,D-TPase catalytic domain-containing protein</fullName>
    </recommendedName>
</protein>
<organism evidence="3 4">
    <name type="scientific">Simiduia agarivorans (strain DSM 21679 / JCM 13881 / BCRC 17597 / SA1)</name>
    <dbReference type="NCBI Taxonomy" id="1117647"/>
    <lineage>
        <taxon>Bacteria</taxon>
        <taxon>Pseudomonadati</taxon>
        <taxon>Pseudomonadota</taxon>
        <taxon>Gammaproteobacteria</taxon>
        <taxon>Cellvibrionales</taxon>
        <taxon>Cellvibrionaceae</taxon>
        <taxon>Simiduia</taxon>
    </lineage>
</organism>
<dbReference type="eggNOG" id="COG3786">
    <property type="taxonomic scope" value="Bacteria"/>
</dbReference>
<dbReference type="STRING" id="1117647.M5M_07750"/>
<name>K4KXV6_SIMAS</name>
<evidence type="ECO:0000259" key="2">
    <source>
        <dbReference type="Pfam" id="PF03734"/>
    </source>
</evidence>
<dbReference type="AlphaFoldDB" id="K4KXV6"/>
<dbReference type="EMBL" id="CP003746">
    <property type="protein sequence ID" value="AFU98741.1"/>
    <property type="molecule type" value="Genomic_DNA"/>
</dbReference>
<keyword evidence="1" id="KW-0732">Signal</keyword>
<dbReference type="InterPro" id="IPR005490">
    <property type="entry name" value="LD_TPept_cat_dom"/>
</dbReference>
<sequence>MNLKTLFGTFVLMILCSGAPAMATEHAIPVASQQMVLVLAESENSQTAMLYTFYRDQAHWQSHSGPVPVTLGRTGLAWGIGLHPAQIGVQKREGDGKAPAGVFYLGDAFGAGSELVTGLHYQPMTKEHYCVDVPASPLYNQTLIKTDANAELIDGSTEPMRRDLHLKDSQYNKGIFVGHNPHNQAGAGSCIFMHIWRAADKPTAGCTALDESAIDQLLAWLKADQSPVLVQLTRADYQRLRADWALPLVTVP</sequence>
<dbReference type="Proteomes" id="UP000000466">
    <property type="component" value="Chromosome"/>
</dbReference>
<dbReference type="Pfam" id="PF03734">
    <property type="entry name" value="YkuD"/>
    <property type="match status" value="1"/>
</dbReference>
<gene>
    <name evidence="3" type="ordered locus">M5M_07750</name>
</gene>
<evidence type="ECO:0000256" key="1">
    <source>
        <dbReference type="SAM" id="SignalP"/>
    </source>
</evidence>
<evidence type="ECO:0000313" key="3">
    <source>
        <dbReference type="EMBL" id="AFU98741.1"/>
    </source>
</evidence>
<dbReference type="OrthoDB" id="9804204at2"/>
<dbReference type="GO" id="GO:0016740">
    <property type="term" value="F:transferase activity"/>
    <property type="evidence" value="ECO:0007669"/>
    <property type="project" value="InterPro"/>
</dbReference>
<dbReference type="HOGENOM" id="CLU_068009_0_0_6"/>
<keyword evidence="4" id="KW-1185">Reference proteome</keyword>
<reference evidence="3 4" key="1">
    <citation type="journal article" date="2013" name="Genome Announc.">
        <title>Complete genome sequence of Simiduia agarivorans SA1(T), a marine bacterium able to degrade a variety of polysaccharides.</title>
        <authorList>
            <person name="Lin S.Y."/>
            <person name="Shieh W.Y."/>
            <person name="Chen J.S."/>
            <person name="Tang S.L."/>
        </authorList>
    </citation>
    <scope>NUCLEOTIDE SEQUENCE [LARGE SCALE GENOMIC DNA]</scope>
    <source>
        <strain evidence="4">DSM 21679 / JCM 13881 / BCRC 17597 / SA1</strain>
    </source>
</reference>
<dbReference type="PANTHER" id="PTHR38589:SF1">
    <property type="entry name" value="BLR0621 PROTEIN"/>
    <property type="match status" value="1"/>
</dbReference>
<evidence type="ECO:0000313" key="4">
    <source>
        <dbReference type="Proteomes" id="UP000000466"/>
    </source>
</evidence>
<feature type="chain" id="PRO_5003878341" description="L,D-TPase catalytic domain-containing protein" evidence="1">
    <location>
        <begin position="24"/>
        <end position="252"/>
    </location>
</feature>
<dbReference type="RefSeq" id="WP_015046914.1">
    <property type="nucleotide sequence ID" value="NC_018868.3"/>
</dbReference>
<feature type="signal peptide" evidence="1">
    <location>
        <begin position="1"/>
        <end position="23"/>
    </location>
</feature>
<feature type="domain" description="L,D-TPase catalytic" evidence="2">
    <location>
        <begin position="50"/>
        <end position="230"/>
    </location>
</feature>
<proteinExistence type="predicted"/>
<accession>K4KXV6</accession>